<dbReference type="GO" id="GO:0017176">
    <property type="term" value="F:phosphatidylinositol N-acetylglucosaminyltransferase activity"/>
    <property type="evidence" value="ECO:0007669"/>
    <property type="project" value="UniProtKB-EC"/>
</dbReference>
<keyword evidence="5" id="KW-0808">Transferase</keyword>
<comment type="caution">
    <text evidence="10">The sequence shown here is derived from an EMBL/GenBank/DDBJ whole genome shotgun (WGS) entry which is preliminary data.</text>
</comment>
<evidence type="ECO:0000259" key="9">
    <source>
        <dbReference type="Pfam" id="PF08288"/>
    </source>
</evidence>
<dbReference type="EMBL" id="MIGC01001463">
    <property type="protein sequence ID" value="PHJ22807.1"/>
    <property type="molecule type" value="Genomic_DNA"/>
</dbReference>
<dbReference type="GO" id="GO:0006506">
    <property type="term" value="P:GPI anchor biosynthetic process"/>
    <property type="evidence" value="ECO:0007669"/>
    <property type="project" value="UniProtKB-UniPathway"/>
</dbReference>
<comment type="pathway">
    <text evidence="1">Glycolipid biosynthesis; glycosylphosphatidylinositol-anchor biosynthesis.</text>
</comment>
<dbReference type="Gene3D" id="3.40.50.2000">
    <property type="entry name" value="Glycogen Phosphorylase B"/>
    <property type="match status" value="2"/>
</dbReference>
<protein>
    <recommendedName>
        <fullName evidence="2">phosphatidylinositol N-acetylglucosaminyltransferase</fullName>
        <ecNumber evidence="2">2.4.1.198</ecNumber>
    </recommendedName>
    <alternativeName>
        <fullName evidence="6">GlcNAc-PI synthesis protein</fullName>
    </alternativeName>
</protein>
<evidence type="ECO:0000313" key="10">
    <source>
        <dbReference type="EMBL" id="PHJ22807.1"/>
    </source>
</evidence>
<dbReference type="OrthoDB" id="734129at2759"/>
<feature type="region of interest" description="Disordered" evidence="7">
    <location>
        <begin position="409"/>
        <end position="477"/>
    </location>
</feature>
<evidence type="ECO:0000256" key="4">
    <source>
        <dbReference type="ARBA" id="ARBA00022676"/>
    </source>
</evidence>
<feature type="compositionally biased region" description="Basic and acidic residues" evidence="7">
    <location>
        <begin position="448"/>
        <end position="472"/>
    </location>
</feature>
<dbReference type="EC" id="2.4.1.198" evidence="2"/>
<dbReference type="PANTHER" id="PTHR45871:SF1">
    <property type="entry name" value="PHOSPHATIDYLINOSITOL N-ACETYLGLUCOSAMINYLTRANSFERASE SUBUNIT A"/>
    <property type="match status" value="1"/>
</dbReference>
<evidence type="ECO:0000256" key="2">
    <source>
        <dbReference type="ARBA" id="ARBA00012420"/>
    </source>
</evidence>
<feature type="domain" description="PIGA GPI anchor biosynthesis" evidence="9">
    <location>
        <begin position="36"/>
        <end position="126"/>
    </location>
</feature>
<organism evidence="10 11">
    <name type="scientific">Cystoisospora suis</name>
    <dbReference type="NCBI Taxonomy" id="483139"/>
    <lineage>
        <taxon>Eukaryota</taxon>
        <taxon>Sar</taxon>
        <taxon>Alveolata</taxon>
        <taxon>Apicomplexa</taxon>
        <taxon>Conoidasida</taxon>
        <taxon>Coccidia</taxon>
        <taxon>Eucoccidiorida</taxon>
        <taxon>Eimeriorina</taxon>
        <taxon>Sarcocystidae</taxon>
        <taxon>Cystoisospora</taxon>
    </lineage>
</organism>
<keyword evidence="4" id="KW-0328">Glycosyltransferase</keyword>
<evidence type="ECO:0000256" key="7">
    <source>
        <dbReference type="SAM" id="MobiDB-lite"/>
    </source>
</evidence>
<dbReference type="AlphaFoldDB" id="A0A2C6L166"/>
<feature type="compositionally biased region" description="Basic and acidic residues" evidence="7">
    <location>
        <begin position="409"/>
        <end position="438"/>
    </location>
</feature>
<dbReference type="InterPro" id="IPR001296">
    <property type="entry name" value="Glyco_trans_1"/>
</dbReference>
<evidence type="ECO:0000313" key="11">
    <source>
        <dbReference type="Proteomes" id="UP000221165"/>
    </source>
</evidence>
<gene>
    <name evidence="10" type="ORF">CSUI_003341</name>
</gene>
<dbReference type="VEuPathDB" id="ToxoDB:CSUI_003341"/>
<sequence>MVSDFFFPSLGGIETHIYYLSQCLMQRGFKVIVITHYYGDKYQGVRYLSNGLKVYYLPFFPFVLNTTFPTFFSFLPLIRNILFRERADIVHGHQTTSNLAHETLRIARALGLQVVFTDHSLFGFSDMACIHLNKMILYHMHDVDACICVSHTHKENFVLRSGMHPSRVYVINNAVDSGTLFPDPSRRPKPPEIRIVVLSRLTYRKGIDLLVTVIPPICNKLPHINFVIGGDGPKRIILEEMREKFRLHDRVELLGAVSRGDVCSLLQSGHIFLNTSLTESFCIAIVEAAACGMLVVSTNVGGVPEVLPPHMVLLADPEDAQVTRRLEEAVAKVHTIDPFLFHEQVRRIYSWHDVAARTERVYFSVLLPDQKAYLPCKAFSENGTGSSCTAWARQCACCQRRLLTGSNCESREKAGPRLREPTSPCLRDESPHFSERVKSPSQYGKLPRGRECGERTEVLRRHQETESRELRDCGQATPTPGACTCTQNSCHRCDDHTEEGPAGSLPAGSEEKSGRALKDPSFDNLNNAESDGDLSLRDSLCRCCERPPLCCGCVILPSSPPPLPSAFVIVQRLRKLYRTGPVSGKIFCILAIMTWAYVRILEFLFP</sequence>
<accession>A0A2C6L166</accession>
<feature type="domain" description="Glycosyl transferase family 1" evidence="8">
    <location>
        <begin position="191"/>
        <end position="328"/>
    </location>
</feature>
<dbReference type="InterPro" id="IPR013234">
    <property type="entry name" value="PIGA_GPI_anchor_biosynthesis"/>
</dbReference>
<dbReference type="GO" id="GO:0000506">
    <property type="term" value="C:glycosylphosphatidylinositol-N-acetylglucosaminyltransferase (GPI-GnT) complex"/>
    <property type="evidence" value="ECO:0007669"/>
    <property type="project" value="InterPro"/>
</dbReference>
<dbReference type="RefSeq" id="XP_067924484.1">
    <property type="nucleotide sequence ID" value="XM_068063539.1"/>
</dbReference>
<feature type="compositionally biased region" description="Basic and acidic residues" evidence="7">
    <location>
        <begin position="509"/>
        <end position="521"/>
    </location>
</feature>
<dbReference type="GeneID" id="94426750"/>
<dbReference type="Pfam" id="PF08288">
    <property type="entry name" value="PIGA"/>
    <property type="match status" value="1"/>
</dbReference>
<feature type="region of interest" description="Disordered" evidence="7">
    <location>
        <begin position="501"/>
        <end position="524"/>
    </location>
</feature>
<keyword evidence="11" id="KW-1185">Reference proteome</keyword>
<dbReference type="SUPFAM" id="SSF53756">
    <property type="entry name" value="UDP-Glycosyltransferase/glycogen phosphorylase"/>
    <property type="match status" value="1"/>
</dbReference>
<dbReference type="FunFam" id="3.40.50.2000:FF:000148">
    <property type="entry name" value="Phosphatidylinositol N-acetylglucosaminyltransferase subunit A"/>
    <property type="match status" value="1"/>
</dbReference>
<dbReference type="CDD" id="cd03796">
    <property type="entry name" value="GT4_PIG-A-like"/>
    <property type="match status" value="1"/>
</dbReference>
<dbReference type="Pfam" id="PF00534">
    <property type="entry name" value="Glycos_transf_1"/>
    <property type="match status" value="1"/>
</dbReference>
<dbReference type="Proteomes" id="UP000221165">
    <property type="component" value="Unassembled WGS sequence"/>
</dbReference>
<feature type="non-terminal residue" evidence="10">
    <location>
        <position position="606"/>
    </location>
</feature>
<dbReference type="PANTHER" id="PTHR45871">
    <property type="entry name" value="N-ACETYLGLUCOSAMINYL-PHOSPHATIDYLINOSITOL BIOSYNTHETIC PROTEIN"/>
    <property type="match status" value="1"/>
</dbReference>
<name>A0A2C6L166_9APIC</name>
<evidence type="ECO:0000256" key="1">
    <source>
        <dbReference type="ARBA" id="ARBA00004687"/>
    </source>
</evidence>
<reference evidence="10 11" key="1">
    <citation type="journal article" date="2017" name="Int. J. Parasitol.">
        <title>The genome of the protozoan parasite Cystoisospora suis and a reverse vaccinology approach to identify vaccine candidates.</title>
        <authorList>
            <person name="Palmieri N."/>
            <person name="Shrestha A."/>
            <person name="Ruttkowski B."/>
            <person name="Beck T."/>
            <person name="Vogl C."/>
            <person name="Tomley F."/>
            <person name="Blake D.P."/>
            <person name="Joachim A."/>
        </authorList>
    </citation>
    <scope>NUCLEOTIDE SEQUENCE [LARGE SCALE GENOMIC DNA]</scope>
    <source>
        <strain evidence="10 11">Wien I</strain>
    </source>
</reference>
<evidence type="ECO:0000259" key="8">
    <source>
        <dbReference type="Pfam" id="PF00534"/>
    </source>
</evidence>
<dbReference type="InterPro" id="IPR039507">
    <property type="entry name" value="PIG-A/GPI3"/>
</dbReference>
<evidence type="ECO:0000256" key="3">
    <source>
        <dbReference type="ARBA" id="ARBA00022502"/>
    </source>
</evidence>
<dbReference type="UniPathway" id="UPA00196"/>
<evidence type="ECO:0000256" key="5">
    <source>
        <dbReference type="ARBA" id="ARBA00022679"/>
    </source>
</evidence>
<keyword evidence="3" id="KW-0337">GPI-anchor biosynthesis</keyword>
<evidence type="ECO:0000256" key="6">
    <source>
        <dbReference type="ARBA" id="ARBA00032160"/>
    </source>
</evidence>
<proteinExistence type="predicted"/>